<dbReference type="Proteomes" id="UP001516472">
    <property type="component" value="Unassembled WGS sequence"/>
</dbReference>
<protein>
    <recommendedName>
        <fullName evidence="3">Lipoprotein</fullName>
    </recommendedName>
</protein>
<name>A0ABR9PIZ7_9BACT</name>
<evidence type="ECO:0008006" key="3">
    <source>
        <dbReference type="Google" id="ProtNLM"/>
    </source>
</evidence>
<reference evidence="1 2" key="1">
    <citation type="submission" date="2020-02" db="EMBL/GenBank/DDBJ databases">
        <authorList>
            <person name="Babadi Z.K."/>
            <person name="Risdian C."/>
            <person name="Ebrahimipour G.H."/>
            <person name="Wink J."/>
        </authorList>
    </citation>
    <scope>NUCLEOTIDE SEQUENCE [LARGE SCALE GENOMIC DNA]</scope>
    <source>
        <strain evidence="1 2">ZKHCc1 1396</strain>
    </source>
</reference>
<evidence type="ECO:0000313" key="1">
    <source>
        <dbReference type="EMBL" id="MBE4747898.1"/>
    </source>
</evidence>
<accession>A0ABR9PIZ7</accession>
<evidence type="ECO:0000313" key="2">
    <source>
        <dbReference type="Proteomes" id="UP001516472"/>
    </source>
</evidence>
<gene>
    <name evidence="1" type="ORF">G4177_06855</name>
</gene>
<organism evidence="1 2">
    <name type="scientific">Corallococcus soli</name>
    <dbReference type="NCBI Taxonomy" id="2710757"/>
    <lineage>
        <taxon>Bacteria</taxon>
        <taxon>Pseudomonadati</taxon>
        <taxon>Myxococcota</taxon>
        <taxon>Myxococcia</taxon>
        <taxon>Myxococcales</taxon>
        <taxon>Cystobacterineae</taxon>
        <taxon>Myxococcaceae</taxon>
        <taxon>Corallococcus</taxon>
    </lineage>
</organism>
<dbReference type="PROSITE" id="PS51257">
    <property type="entry name" value="PROKAR_LIPOPROTEIN"/>
    <property type="match status" value="1"/>
</dbReference>
<dbReference type="EMBL" id="JAAIYO010000001">
    <property type="protein sequence ID" value="MBE4747898.1"/>
    <property type="molecule type" value="Genomic_DNA"/>
</dbReference>
<keyword evidence="2" id="KW-1185">Reference proteome</keyword>
<dbReference type="RefSeq" id="WP_193347249.1">
    <property type="nucleotide sequence ID" value="NZ_CBCSIP010000003.1"/>
</dbReference>
<comment type="caution">
    <text evidence="1">The sequence shown here is derived from an EMBL/GenBank/DDBJ whole genome shotgun (WGS) entry which is preliminary data.</text>
</comment>
<proteinExistence type="predicted"/>
<sequence>MKTEGMMAGQGLKGFAWVLTALAMVLTGTGCGEGDVADASGRDPRTACVDGLCAG</sequence>